<dbReference type="Pfam" id="PF11262">
    <property type="entry name" value="Tho2"/>
    <property type="match status" value="1"/>
</dbReference>
<feature type="compositionally biased region" description="Basic and acidic residues" evidence="6">
    <location>
        <begin position="622"/>
        <end position="644"/>
    </location>
</feature>
<evidence type="ECO:0000259" key="9">
    <source>
        <dbReference type="Pfam" id="PF16134"/>
    </source>
</evidence>
<feature type="compositionally biased region" description="Pro residues" evidence="6">
    <location>
        <begin position="142"/>
        <end position="152"/>
    </location>
</feature>
<feature type="region of interest" description="Disordered" evidence="6">
    <location>
        <begin position="622"/>
        <end position="653"/>
    </location>
</feature>
<feature type="compositionally biased region" description="Polar residues" evidence="6">
    <location>
        <begin position="102"/>
        <end position="113"/>
    </location>
</feature>
<dbReference type="InterPro" id="IPR032302">
    <property type="entry name" value="THOC2_N"/>
</dbReference>
<feature type="domain" description="THO complex subunitTHOC2 N-terminal" evidence="8">
    <location>
        <begin position="913"/>
        <end position="988"/>
    </location>
</feature>
<feature type="compositionally biased region" description="Basic and acidic residues" evidence="6">
    <location>
        <begin position="1831"/>
        <end position="1878"/>
    </location>
</feature>
<dbReference type="Pfam" id="PF16134">
    <property type="entry name" value="THOC2_N"/>
    <property type="match status" value="1"/>
</dbReference>
<feature type="compositionally biased region" description="Basic and acidic residues" evidence="6">
    <location>
        <begin position="1654"/>
        <end position="1677"/>
    </location>
</feature>
<feature type="compositionally biased region" description="Basic and acidic residues" evidence="6">
    <location>
        <begin position="1794"/>
        <end position="1820"/>
    </location>
</feature>
<dbReference type="Proteomes" id="UP000248349">
    <property type="component" value="Unassembled WGS sequence"/>
</dbReference>
<reference evidence="10 11" key="1">
    <citation type="submission" date="2016-12" db="EMBL/GenBank/DDBJ databases">
        <title>The genomes of Aspergillus section Nigri reveals drivers in fungal speciation.</title>
        <authorList>
            <consortium name="DOE Joint Genome Institute"/>
            <person name="Vesth T.C."/>
            <person name="Nybo J."/>
            <person name="Theobald S."/>
            <person name="Brandl J."/>
            <person name="Frisvad J.C."/>
            <person name="Nielsen K.F."/>
            <person name="Lyhne E.K."/>
            <person name="Kogle M.E."/>
            <person name="Kuo A."/>
            <person name="Riley R."/>
            <person name="Clum A."/>
            <person name="Nolan M."/>
            <person name="Lipzen A."/>
            <person name="Salamov A."/>
            <person name="Henrissat B."/>
            <person name="Wiebenga A."/>
            <person name="De Vries R.P."/>
            <person name="Grigoriev I.V."/>
            <person name="Mortensen U.H."/>
            <person name="Andersen M.R."/>
            <person name="Baker S.E."/>
        </authorList>
    </citation>
    <scope>NUCLEOTIDE SEQUENCE [LARGE SCALE GENOMIC DNA]</scope>
    <source>
        <strain evidence="10 11">JOP 1030-1</strain>
    </source>
</reference>
<comment type="similarity">
    <text evidence="2">Belongs to the THOC2 family.</text>
</comment>
<dbReference type="InterPro" id="IPR040007">
    <property type="entry name" value="Tho2"/>
</dbReference>
<feature type="region of interest" description="Disordered" evidence="6">
    <location>
        <begin position="1"/>
        <end position="172"/>
    </location>
</feature>
<feature type="compositionally biased region" description="Polar residues" evidence="6">
    <location>
        <begin position="2082"/>
        <end position="2092"/>
    </location>
</feature>
<name>A0A319A0A7_9EURO</name>
<evidence type="ECO:0000256" key="3">
    <source>
        <dbReference type="ARBA" id="ARBA00019596"/>
    </source>
</evidence>
<feature type="domain" description="THO complex subunitTHOC2 C-terminal" evidence="7">
    <location>
        <begin position="1278"/>
        <end position="1583"/>
    </location>
</feature>
<keyword evidence="11" id="KW-1185">Reference proteome</keyword>
<feature type="compositionally biased region" description="Basic and acidic residues" evidence="6">
    <location>
        <begin position="2067"/>
        <end position="2080"/>
    </location>
</feature>
<feature type="compositionally biased region" description="Basic and acidic residues" evidence="6">
    <location>
        <begin position="1195"/>
        <end position="1210"/>
    </location>
</feature>
<accession>A0A319A0A7</accession>
<keyword evidence="5" id="KW-0175">Coiled coil</keyword>
<dbReference type="STRING" id="1450539.A0A319A0A7"/>
<feature type="compositionally biased region" description="Pro residues" evidence="6">
    <location>
        <begin position="2356"/>
        <end position="2365"/>
    </location>
</feature>
<keyword evidence="4" id="KW-0539">Nucleus</keyword>
<dbReference type="Pfam" id="PF11732">
    <property type="entry name" value="Thoc2"/>
    <property type="match status" value="1"/>
</dbReference>
<evidence type="ECO:0000256" key="6">
    <source>
        <dbReference type="SAM" id="MobiDB-lite"/>
    </source>
</evidence>
<evidence type="ECO:0000256" key="5">
    <source>
        <dbReference type="SAM" id="Coils"/>
    </source>
</evidence>
<feature type="compositionally biased region" description="Polar residues" evidence="6">
    <location>
        <begin position="1639"/>
        <end position="1652"/>
    </location>
</feature>
<sequence length="2438" mass="269607">MAPGAGGKRKRGDRSWSGDSGNDGSRPSPHRPGNLNMAQHNHGPQSRDYDSRGRGRRPPGRGRGGNMNMGRRPSGDNQNFAGGRRDTAMSPPSSVPMKDAPDSNQTNGASVNADQHRPPPSPSPVPLSAPSQPQPQIQITPSPAPSPAPAPPMQISNAPVQPPPGPPPPYDYEYVTQAAIDNWAASGRKEVVEKGIQAKDAQDASSLASVYQELIRSALYGRLPPDHAGSAVRNIIGEDVDSENVDMNGERPTSNLLDTRSLFLDTLSILTDSDTSNNALRPLVFATGINAALMRVQLDTQLLQSLGLVRETFTRMGIRKQTNLLYRQSNYNLLREESEGYSKLLTELFTTSSNEPPSSEVVEDTFEKVKAMIGAFDMDVGRVLDVTLDVFAAVLVKQYRFFVKLLRASSWWPKEDNFRNMEDGNRDSGLPRWALPGSTGWMTTDEERVEIMQANEQRDRQFWIRVREIGIRAFFEIGRRPVTQEELQRILPESNSLSDDEKSMRKWIEETGTLPPKGSRVAAQLLGFKLRFYSSKARSKWDVLPDNLIYLAALLIKVGFISLRDLYPHLWRPDDSMDTLKEEKLREKAERERAARPGGGVNALMMAGALSDDTLPMPRIRESETRSATPGKDHEADKAAAAKAEEEELPEPSDQKVMLLKSLLAIGALPESLFILSKFPWLMDVYPELPEFIHRILHHCLSKVYASLRPLPSVEGLNEEKQIPSQDQAGLAKGQIRLAQAPPRRVLRWAQLDKDDTNDGTDYRFYWDDWTDNVPVCQSVDDVFALCSSFLNLSGHKIGQDSSLLSKLARIGKDSLSQDDSPANRARWQDLCKRLLIPSISLTKANPGVVNEVFDLASFFSRETRYNMYAEWNLGQTSRLPDLKSAFDQARAETKDVLKRLSKTNIRPMARALAKIAYANPGIVINVAINQIESYENLIEVVVECARYFTYLGYDILTWALISSLGQKGRSRVQESGLLTSRWLNALSTFAGRTFKRYSVMDPAPLLQYVVEQLRQNNSTDLIVLEQLISSMAGIITDTNFNEAQIQAMAGGEVLQAQTILQLLDKRHESKMTSRRLMKSLTVSKLAGQLLIAIAQERLTCIFKETEGASELKLLGNIFDEIHRILAQYLDLLRSNLTVEEFDSFVPDLASLIGDYGIQPEVAFWIRRPSIALKIADIERRGQDVEDSGAVNRITTERRQVKADGDKMDTGGDGETATGEGDQSTEHTMEVDQEKPESTSNVQGSTDTGTATIEAPPLNPVIQDLQDQVKAVLPTDTWGTVGLQFYVTFWQLSLYDVHIPQKAYEDEIDRQKRKVIAINNDRSDISMAGTQRKEREKRHLTQLQDRILEENKAHLKAYGQTRTKLQKEKDRWFAGMRGKHDALNVALLEQCFLPRLLLSPIDAFYCFKMLKFLHSTGAPNFRTVGLLDQLFREQRLTALIFQCTSREADNLGRFLNEVLRDLGRWHADKTVYEKEAFGNKKDLPGFAFNVDPEGKPGTFLEYEDFRRLLYKWHRLIASALKTCLNGGEYMHIRNAISVLKAIVQQFPAVNWIGRDMRNSMKSLSENDERDDVKIPAASLIGDLNRCEKKWILPQAFMIASQPASGKASAPNATGKPGTPRPPSDTPASLNASAPEFRPTTANENQGTPNTEALTRAEVEDGEIEDARMADAPAKDAEESIQSTQQAQTTDTAASQPNVAEAQHTETLESSGRGQTWDDKNAPSLAAGPSEAEPAPRPHVPASPAEPSAAPRVSEPSRPPPNIPKRPDFDRAPSGTPNSRNQTHLPTRRLPPRPDLMDDRRERHAEYPRGGRFGGEHEYNRPFDQPMGDGRTYGRLERGFPGRPPVDEPFRGPPLRDGRPQRENEWPDRTGRLRPDGRDSLPNVRPGMPTHPDRLDMILDHPERPGDNFRRGDTGRQERDERRALPARALSPVPVEPPSSRPERFPSDDRRSANYPQPHMRGDDMPTGPSSERFGRQPIDSDPGVDMTAGRLRQPEPSADVPLGPRGRNPSGRGGRNVSGTPHTGLSSTASNTGTAPGRPPPTGPGRQNARAALDQPPSAGPPSPTAEKLDTSGIHPDRLKVLQQQPKETSYGGNPRSHPSSSPASGIPPPSGPRGAAGPPSGPSSTPRGPPSGPGFGGERGRGDKRFAGINNMLQQSGGPPERNPGPMIRGRGANRQASAANAPSPQSTRPPTPVGMEESGRLGPPSQGRPDLLAGRPSGPSYPEDDSPRNRFGSGRGELIDESGSEGRRSIRYSSGGSFNRGGGGGEEEGSRGSNRREDHRERTRDYERERSRRSDAGAGTPREERFESREVSRRGAGAREDNRRRRERDDGSDLAPSGSQDHEGRLRPPSSLGGPPPPAPPPAGAEEEPRRWSGGREGRDRDRNRDRQRDRDYHRDGAGGPHRKRNRPGDEGSHGEGGGRGGMRMGGEIKRPRRGG</sequence>
<evidence type="ECO:0000256" key="2">
    <source>
        <dbReference type="ARBA" id="ARBA00007857"/>
    </source>
</evidence>
<feature type="compositionally biased region" description="Basic and acidic residues" evidence="6">
    <location>
        <begin position="2270"/>
        <end position="2333"/>
    </location>
</feature>
<feature type="compositionally biased region" description="Low complexity" evidence="6">
    <location>
        <begin position="1741"/>
        <end position="1755"/>
    </location>
</feature>
<evidence type="ECO:0000256" key="4">
    <source>
        <dbReference type="ARBA" id="ARBA00023242"/>
    </source>
</evidence>
<feature type="compositionally biased region" description="Low complexity" evidence="6">
    <location>
        <begin position="2171"/>
        <end position="2187"/>
    </location>
</feature>
<protein>
    <recommendedName>
        <fullName evidence="3">THO complex subunit 2</fullName>
    </recommendedName>
</protein>
<evidence type="ECO:0000259" key="7">
    <source>
        <dbReference type="Pfam" id="PF11262"/>
    </source>
</evidence>
<proteinExistence type="inferred from homology"/>
<feature type="region of interest" description="Disordered" evidence="6">
    <location>
        <begin position="1601"/>
        <end position="2438"/>
    </location>
</feature>
<dbReference type="GO" id="GO:0006406">
    <property type="term" value="P:mRNA export from nucleus"/>
    <property type="evidence" value="ECO:0007669"/>
    <property type="project" value="InterPro"/>
</dbReference>
<evidence type="ECO:0000259" key="8">
    <source>
        <dbReference type="Pfam" id="PF11732"/>
    </source>
</evidence>
<feature type="compositionally biased region" description="Basic and acidic residues" evidence="6">
    <location>
        <begin position="1940"/>
        <end position="1951"/>
    </location>
</feature>
<dbReference type="PANTHER" id="PTHR21597:SF0">
    <property type="entry name" value="THO COMPLEX SUBUNIT 2"/>
    <property type="match status" value="1"/>
</dbReference>
<dbReference type="OrthoDB" id="29024at2759"/>
<feature type="compositionally biased region" description="Low complexity" evidence="6">
    <location>
        <begin position="2113"/>
        <end position="2127"/>
    </location>
</feature>
<dbReference type="InterPro" id="IPR021726">
    <property type="entry name" value="THO_THOC2_N"/>
</dbReference>
<evidence type="ECO:0000256" key="1">
    <source>
        <dbReference type="ARBA" id="ARBA00004123"/>
    </source>
</evidence>
<feature type="region of interest" description="Disordered" evidence="6">
    <location>
        <begin position="1189"/>
        <end position="1255"/>
    </location>
</feature>
<feature type="compositionally biased region" description="Pro residues" evidence="6">
    <location>
        <begin position="160"/>
        <end position="170"/>
    </location>
</feature>
<dbReference type="InterPro" id="IPR021418">
    <property type="entry name" value="THO_THOC2_C"/>
</dbReference>
<feature type="compositionally biased region" description="Basic and acidic residues" evidence="6">
    <location>
        <begin position="1890"/>
        <end position="1923"/>
    </location>
</feature>
<feature type="compositionally biased region" description="Low complexity" evidence="6">
    <location>
        <begin position="1679"/>
        <end position="1695"/>
    </location>
</feature>
<feature type="compositionally biased region" description="Pro residues" evidence="6">
    <location>
        <begin position="118"/>
        <end position="127"/>
    </location>
</feature>
<feature type="compositionally biased region" description="Gly residues" evidence="6">
    <location>
        <begin position="2417"/>
        <end position="2427"/>
    </location>
</feature>
<feature type="domain" description="THO complex subunit 2 N-terminal" evidence="9">
    <location>
        <begin position="175"/>
        <end position="911"/>
    </location>
</feature>
<evidence type="ECO:0000313" key="11">
    <source>
        <dbReference type="Proteomes" id="UP000248349"/>
    </source>
</evidence>
<dbReference type="RefSeq" id="XP_025427034.1">
    <property type="nucleotide sequence ID" value="XM_025578390.1"/>
</dbReference>
<evidence type="ECO:0000313" key="10">
    <source>
        <dbReference type="EMBL" id="PYH41052.1"/>
    </source>
</evidence>
<organism evidence="10 11">
    <name type="scientific">Aspergillus saccharolyticus JOP 1030-1</name>
    <dbReference type="NCBI Taxonomy" id="1450539"/>
    <lineage>
        <taxon>Eukaryota</taxon>
        <taxon>Fungi</taxon>
        <taxon>Dikarya</taxon>
        <taxon>Ascomycota</taxon>
        <taxon>Pezizomycotina</taxon>
        <taxon>Eurotiomycetes</taxon>
        <taxon>Eurotiomycetidae</taxon>
        <taxon>Eurotiales</taxon>
        <taxon>Aspergillaceae</taxon>
        <taxon>Aspergillus</taxon>
        <taxon>Aspergillus subgen. Circumdati</taxon>
    </lineage>
</organism>
<comment type="subcellular location">
    <subcellularLocation>
        <location evidence="1">Nucleus</location>
    </subcellularLocation>
</comment>
<dbReference type="GO" id="GO:0003729">
    <property type="term" value="F:mRNA binding"/>
    <property type="evidence" value="ECO:0007669"/>
    <property type="project" value="TreeGrafter"/>
</dbReference>
<dbReference type="GO" id="GO:0006397">
    <property type="term" value="P:mRNA processing"/>
    <property type="evidence" value="ECO:0007669"/>
    <property type="project" value="InterPro"/>
</dbReference>
<feature type="compositionally biased region" description="Polar residues" evidence="6">
    <location>
        <begin position="1238"/>
        <end position="1251"/>
    </location>
</feature>
<feature type="compositionally biased region" description="Basic and acidic residues" evidence="6">
    <location>
        <begin position="1224"/>
        <end position="1237"/>
    </location>
</feature>
<feature type="compositionally biased region" description="Polar residues" evidence="6">
    <location>
        <begin position="1774"/>
        <end position="1783"/>
    </location>
</feature>
<dbReference type="GeneID" id="37079619"/>
<feature type="compositionally biased region" description="Polar residues" evidence="6">
    <location>
        <begin position="2020"/>
        <end position="2031"/>
    </location>
</feature>
<feature type="coiled-coil region" evidence="5">
    <location>
        <begin position="1301"/>
        <end position="1353"/>
    </location>
</feature>
<dbReference type="EMBL" id="KZ821270">
    <property type="protein sequence ID" value="PYH41052.1"/>
    <property type="molecule type" value="Genomic_DNA"/>
</dbReference>
<feature type="compositionally biased region" description="Low complexity" evidence="6">
    <location>
        <begin position="2095"/>
        <end position="2105"/>
    </location>
</feature>
<gene>
    <name evidence="10" type="ORF">BP01DRAFT_395374</name>
</gene>
<dbReference type="GO" id="GO:0000445">
    <property type="term" value="C:THO complex part of transcription export complex"/>
    <property type="evidence" value="ECO:0007669"/>
    <property type="project" value="TreeGrafter"/>
</dbReference>
<feature type="compositionally biased region" description="Low complexity" evidence="6">
    <location>
        <begin position="128"/>
        <end position="141"/>
    </location>
</feature>
<feature type="compositionally biased region" description="Basic and acidic residues" evidence="6">
    <location>
        <begin position="2369"/>
        <end position="2399"/>
    </location>
</feature>
<dbReference type="PANTHER" id="PTHR21597">
    <property type="entry name" value="THO2 PROTEIN"/>
    <property type="match status" value="1"/>
</dbReference>